<sequence>MVDGKLRLLAHKGENLVVRPGLDSACVNQCKGAAVPVRLTVHPVPGDPGRVLHDGEPTADELIEQHGLAHIGPAHNGNNGFHGFPPVSIYSCPKAGQNKQCFYFRF</sequence>
<accession>A0A645CHZ4</accession>
<proteinExistence type="predicted"/>
<dbReference type="EMBL" id="VSSQ01027328">
    <property type="protein sequence ID" value="MPM76514.1"/>
    <property type="molecule type" value="Genomic_DNA"/>
</dbReference>
<name>A0A645CHZ4_9ZZZZ</name>
<gene>
    <name evidence="1" type="ORF">SDC9_123512</name>
</gene>
<comment type="caution">
    <text evidence="1">The sequence shown here is derived from an EMBL/GenBank/DDBJ whole genome shotgun (WGS) entry which is preliminary data.</text>
</comment>
<dbReference type="AlphaFoldDB" id="A0A645CHZ4"/>
<reference evidence="1" key="1">
    <citation type="submission" date="2019-08" db="EMBL/GenBank/DDBJ databases">
        <authorList>
            <person name="Kucharzyk K."/>
            <person name="Murdoch R.W."/>
            <person name="Higgins S."/>
            <person name="Loffler F."/>
        </authorList>
    </citation>
    <scope>NUCLEOTIDE SEQUENCE</scope>
</reference>
<protein>
    <submittedName>
        <fullName evidence="1">Uncharacterized protein</fullName>
    </submittedName>
</protein>
<evidence type="ECO:0000313" key="1">
    <source>
        <dbReference type="EMBL" id="MPM76514.1"/>
    </source>
</evidence>
<organism evidence="1">
    <name type="scientific">bioreactor metagenome</name>
    <dbReference type="NCBI Taxonomy" id="1076179"/>
    <lineage>
        <taxon>unclassified sequences</taxon>
        <taxon>metagenomes</taxon>
        <taxon>ecological metagenomes</taxon>
    </lineage>
</organism>